<organism evidence="2 3">
    <name type="scientific">Streptosporangium pseudovulgare</name>
    <dbReference type="NCBI Taxonomy" id="35765"/>
    <lineage>
        <taxon>Bacteria</taxon>
        <taxon>Bacillati</taxon>
        <taxon>Actinomycetota</taxon>
        <taxon>Actinomycetes</taxon>
        <taxon>Streptosporangiales</taxon>
        <taxon>Streptosporangiaceae</taxon>
        <taxon>Streptosporangium</taxon>
    </lineage>
</organism>
<dbReference type="PRINTS" id="PR00111">
    <property type="entry name" value="ABHYDROLASE"/>
</dbReference>
<dbReference type="Proteomes" id="UP000611554">
    <property type="component" value="Unassembled WGS sequence"/>
</dbReference>
<dbReference type="Pfam" id="PF12697">
    <property type="entry name" value="Abhydrolase_6"/>
    <property type="match status" value="1"/>
</dbReference>
<comment type="caution">
    <text evidence="2">The sequence shown here is derived from an EMBL/GenBank/DDBJ whole genome shotgun (WGS) entry which is preliminary data.</text>
</comment>
<gene>
    <name evidence="2" type="ORF">GCM10010140_37630</name>
</gene>
<keyword evidence="2" id="KW-0378">Hydrolase</keyword>
<evidence type="ECO:0000259" key="1">
    <source>
        <dbReference type="Pfam" id="PF12697"/>
    </source>
</evidence>
<accession>A0ABQ2R196</accession>
<protein>
    <submittedName>
        <fullName evidence="2">Hydrolase</fullName>
    </submittedName>
</protein>
<sequence>MGMELAFERRGVGPPLILLHGIGHHWQAWLPVLDRLAAERDVVAVDFPGFGVSPPLPPGTPYTPEALADAVEAFCGMLGLREPHVAGNSLGGYVALELAARGVVRTATALSPAGFWNRTELAYARAVLRAARSLARELPAGRARPLAEHRIGRTLAMGLMTAHPDRLPAEAMTAATEALAGAPGFDEALDAFLWTMPPAPPKVPITIAWGERDRLLPRRQAVRAARWSGQRVRLLRGCGHLPMSDDPGLVARVILEGSSG</sequence>
<dbReference type="EMBL" id="BMQJ01000009">
    <property type="protein sequence ID" value="GGQ04024.1"/>
    <property type="molecule type" value="Genomic_DNA"/>
</dbReference>
<dbReference type="InterPro" id="IPR029058">
    <property type="entry name" value="AB_hydrolase_fold"/>
</dbReference>
<dbReference type="InterPro" id="IPR000073">
    <property type="entry name" value="AB_hydrolase_1"/>
</dbReference>
<dbReference type="SUPFAM" id="SSF53474">
    <property type="entry name" value="alpha/beta-Hydrolases"/>
    <property type="match status" value="1"/>
</dbReference>
<name>A0ABQ2R196_9ACTN</name>
<evidence type="ECO:0000313" key="2">
    <source>
        <dbReference type="EMBL" id="GGQ04024.1"/>
    </source>
</evidence>
<dbReference type="GO" id="GO:0016787">
    <property type="term" value="F:hydrolase activity"/>
    <property type="evidence" value="ECO:0007669"/>
    <property type="project" value="UniProtKB-KW"/>
</dbReference>
<evidence type="ECO:0000313" key="3">
    <source>
        <dbReference type="Proteomes" id="UP000611554"/>
    </source>
</evidence>
<feature type="domain" description="AB hydrolase-1" evidence="1">
    <location>
        <begin position="16"/>
        <end position="252"/>
    </location>
</feature>
<dbReference type="PANTHER" id="PTHR43194">
    <property type="entry name" value="HYDROLASE ALPHA/BETA FOLD FAMILY"/>
    <property type="match status" value="1"/>
</dbReference>
<dbReference type="Gene3D" id="3.40.50.1820">
    <property type="entry name" value="alpha/beta hydrolase"/>
    <property type="match status" value="1"/>
</dbReference>
<dbReference type="InterPro" id="IPR050228">
    <property type="entry name" value="Carboxylesterase_BioH"/>
</dbReference>
<proteinExistence type="predicted"/>
<dbReference type="PANTHER" id="PTHR43194:SF2">
    <property type="entry name" value="PEROXISOMAL MEMBRANE PROTEIN LPX1"/>
    <property type="match status" value="1"/>
</dbReference>
<keyword evidence="3" id="KW-1185">Reference proteome</keyword>
<reference evidence="3" key="1">
    <citation type="journal article" date="2019" name="Int. J. Syst. Evol. Microbiol.">
        <title>The Global Catalogue of Microorganisms (GCM) 10K type strain sequencing project: providing services to taxonomists for standard genome sequencing and annotation.</title>
        <authorList>
            <consortium name="The Broad Institute Genomics Platform"/>
            <consortium name="The Broad Institute Genome Sequencing Center for Infectious Disease"/>
            <person name="Wu L."/>
            <person name="Ma J."/>
        </authorList>
    </citation>
    <scope>NUCLEOTIDE SEQUENCE [LARGE SCALE GENOMIC DNA]</scope>
    <source>
        <strain evidence="3">JCM 3115</strain>
    </source>
</reference>